<dbReference type="Proteomes" id="UP000279275">
    <property type="component" value="Unassembled WGS sequence"/>
</dbReference>
<name>A0A3M2KWB8_9NOCA</name>
<comment type="caution">
    <text evidence="1">The sequence shown here is derived from an EMBL/GenBank/DDBJ whole genome shotgun (WGS) entry which is preliminary data.</text>
</comment>
<keyword evidence="2" id="KW-1185">Reference proteome</keyword>
<proteinExistence type="predicted"/>
<evidence type="ECO:0000313" key="1">
    <source>
        <dbReference type="EMBL" id="RMI29897.1"/>
    </source>
</evidence>
<dbReference type="AlphaFoldDB" id="A0A3M2KWB8"/>
<dbReference type="RefSeq" id="WP_122190410.1">
    <property type="nucleotide sequence ID" value="NZ_RFFH01000012.1"/>
</dbReference>
<accession>A0A3M2KWB8</accession>
<evidence type="ECO:0008006" key="3">
    <source>
        <dbReference type="Google" id="ProtNLM"/>
    </source>
</evidence>
<sequence length="102" mass="11043">MLQADLDQLSKLADTLTDVGKSIGEMQIHAFSDQVADALPGCLVGPACKQAGNSTEQAWKNIAERINKLAKLVKDSSTNYQISDDDFATKLQAFNFRPEGAN</sequence>
<dbReference type="OrthoDB" id="4567943at2"/>
<evidence type="ECO:0000313" key="2">
    <source>
        <dbReference type="Proteomes" id="UP000279275"/>
    </source>
</evidence>
<dbReference type="EMBL" id="RFFH01000012">
    <property type="protein sequence ID" value="RMI29897.1"/>
    <property type="molecule type" value="Genomic_DNA"/>
</dbReference>
<gene>
    <name evidence="1" type="ORF">EBN03_24195</name>
</gene>
<protein>
    <recommendedName>
        <fullName evidence="3">ESX-1 secretion-associated protein</fullName>
    </recommendedName>
</protein>
<organism evidence="1 2">
    <name type="scientific">Nocardia stercoris</name>
    <dbReference type="NCBI Taxonomy" id="2483361"/>
    <lineage>
        <taxon>Bacteria</taxon>
        <taxon>Bacillati</taxon>
        <taxon>Actinomycetota</taxon>
        <taxon>Actinomycetes</taxon>
        <taxon>Mycobacteriales</taxon>
        <taxon>Nocardiaceae</taxon>
        <taxon>Nocardia</taxon>
    </lineage>
</organism>
<reference evidence="1 2" key="1">
    <citation type="submission" date="2018-10" db="EMBL/GenBank/DDBJ databases">
        <title>Isolation from cow dung.</title>
        <authorList>
            <person name="Ling L."/>
        </authorList>
    </citation>
    <scope>NUCLEOTIDE SEQUENCE [LARGE SCALE GENOMIC DNA]</scope>
    <source>
        <strain evidence="1 2">NEAU-LL90</strain>
    </source>
</reference>